<keyword evidence="5" id="KW-1185">Reference proteome</keyword>
<dbReference type="InterPro" id="IPR028098">
    <property type="entry name" value="Glyco_trans_4-like_N"/>
</dbReference>
<dbReference type="CDD" id="cd03809">
    <property type="entry name" value="GT4_MtfB-like"/>
    <property type="match status" value="1"/>
</dbReference>
<sequence length="371" mass="42977">MKVLFDHQIFTAQKYGGISRYIFELIKRLKIVENFDIEVPLLISNNNYFTKDHNSIFRFFFLDRKFKGKQKIMTVVNQLNTVNQLKKQNFDLFHPTYYDPFFLKYIGNTPFVLTVHDMIHEKFNHMFSSNDSTSRDKKALIEKASKIIAVSESTKRDLIEIYGLEESMIKVIYLGNSLVYDPNVVIDIDIPKKYLLFVGSRRSYKNFDKFVSATSEILLNDKELSLLCAGGGKFSADEMTFFANLNISNQVFQYDLSDFNLAYFYKHAKLFVFPSLYEGFGIPILEAFASECPLVCSNTSSLPEIAGNAAQYFDPNDENSIKNAVKNVLNDETLRTKLIQDGKERLKFFSWEKTAFQTAEVYKSIFQQKNI</sequence>
<dbReference type="AlphaFoldDB" id="A0A7W7IZX7"/>
<keyword evidence="1 4" id="KW-0808">Transferase</keyword>
<name>A0A7W7IZX7_9FLAO</name>
<evidence type="ECO:0000313" key="4">
    <source>
        <dbReference type="EMBL" id="MBB4803679.1"/>
    </source>
</evidence>
<proteinExistence type="predicted"/>
<dbReference type="Pfam" id="PF13439">
    <property type="entry name" value="Glyco_transf_4"/>
    <property type="match status" value="1"/>
</dbReference>
<dbReference type="PANTHER" id="PTHR46401:SF2">
    <property type="entry name" value="GLYCOSYLTRANSFERASE WBBK-RELATED"/>
    <property type="match status" value="1"/>
</dbReference>
<feature type="domain" description="Glycosyl transferase family 1" evidence="2">
    <location>
        <begin position="191"/>
        <end position="345"/>
    </location>
</feature>
<dbReference type="GO" id="GO:0009103">
    <property type="term" value="P:lipopolysaccharide biosynthetic process"/>
    <property type="evidence" value="ECO:0007669"/>
    <property type="project" value="TreeGrafter"/>
</dbReference>
<dbReference type="Gene3D" id="3.40.50.2000">
    <property type="entry name" value="Glycogen Phosphorylase B"/>
    <property type="match status" value="2"/>
</dbReference>
<comment type="caution">
    <text evidence="4">The sequence shown here is derived from an EMBL/GenBank/DDBJ whole genome shotgun (WGS) entry which is preliminary data.</text>
</comment>
<dbReference type="Proteomes" id="UP000561681">
    <property type="component" value="Unassembled WGS sequence"/>
</dbReference>
<feature type="domain" description="Glycosyltransferase subfamily 4-like N-terminal" evidence="3">
    <location>
        <begin position="15"/>
        <end position="175"/>
    </location>
</feature>
<dbReference type="EMBL" id="JACHLD010000006">
    <property type="protein sequence ID" value="MBB4803679.1"/>
    <property type="molecule type" value="Genomic_DNA"/>
</dbReference>
<dbReference type="Pfam" id="PF00534">
    <property type="entry name" value="Glycos_transf_1"/>
    <property type="match status" value="1"/>
</dbReference>
<evidence type="ECO:0000259" key="3">
    <source>
        <dbReference type="Pfam" id="PF13439"/>
    </source>
</evidence>
<dbReference type="GO" id="GO:0016757">
    <property type="term" value="F:glycosyltransferase activity"/>
    <property type="evidence" value="ECO:0007669"/>
    <property type="project" value="InterPro"/>
</dbReference>
<reference evidence="4 5" key="1">
    <citation type="submission" date="2020-08" db="EMBL/GenBank/DDBJ databases">
        <title>Functional genomics of gut bacteria from endangered species of beetles.</title>
        <authorList>
            <person name="Carlos-Shanley C."/>
        </authorList>
    </citation>
    <scope>NUCLEOTIDE SEQUENCE [LARGE SCALE GENOMIC DNA]</scope>
    <source>
        <strain evidence="4 5">S00142</strain>
    </source>
</reference>
<organism evidence="4 5">
    <name type="scientific">Flavobacterium nitrogenifigens</name>
    <dbReference type="NCBI Taxonomy" id="1617283"/>
    <lineage>
        <taxon>Bacteria</taxon>
        <taxon>Pseudomonadati</taxon>
        <taxon>Bacteroidota</taxon>
        <taxon>Flavobacteriia</taxon>
        <taxon>Flavobacteriales</taxon>
        <taxon>Flavobacteriaceae</taxon>
        <taxon>Flavobacterium</taxon>
    </lineage>
</organism>
<dbReference type="InterPro" id="IPR001296">
    <property type="entry name" value="Glyco_trans_1"/>
</dbReference>
<protein>
    <submittedName>
        <fullName evidence="4">Glycosyltransferase involved in cell wall biosynthesis</fullName>
    </submittedName>
</protein>
<dbReference type="PANTHER" id="PTHR46401">
    <property type="entry name" value="GLYCOSYLTRANSFERASE WBBK-RELATED"/>
    <property type="match status" value="1"/>
</dbReference>
<evidence type="ECO:0000313" key="5">
    <source>
        <dbReference type="Proteomes" id="UP000561681"/>
    </source>
</evidence>
<evidence type="ECO:0000259" key="2">
    <source>
        <dbReference type="Pfam" id="PF00534"/>
    </source>
</evidence>
<dbReference type="SUPFAM" id="SSF53756">
    <property type="entry name" value="UDP-Glycosyltransferase/glycogen phosphorylase"/>
    <property type="match status" value="1"/>
</dbReference>
<gene>
    <name evidence="4" type="ORF">HNP37_003754</name>
</gene>
<evidence type="ECO:0000256" key="1">
    <source>
        <dbReference type="ARBA" id="ARBA00022679"/>
    </source>
</evidence>
<dbReference type="RefSeq" id="WP_184165499.1">
    <property type="nucleotide sequence ID" value="NZ_JACHLD010000006.1"/>
</dbReference>
<accession>A0A7W7IZX7</accession>